<dbReference type="GO" id="GO:0003677">
    <property type="term" value="F:DNA binding"/>
    <property type="evidence" value="ECO:0007669"/>
    <property type="project" value="UniProtKB-UniRule"/>
</dbReference>
<comment type="function">
    <text evidence="1 6">Required for the transposition of the insertion element.</text>
</comment>
<dbReference type="PANTHER" id="PTHR33217:SF5">
    <property type="entry name" value="MUTATOR FAMILY TRANSPOSASE"/>
    <property type="match status" value="1"/>
</dbReference>
<dbReference type="InterPro" id="IPR001207">
    <property type="entry name" value="Transposase_mutator"/>
</dbReference>
<dbReference type="GO" id="GO:0006313">
    <property type="term" value="P:DNA transposition"/>
    <property type="evidence" value="ECO:0007669"/>
    <property type="project" value="UniProtKB-UniRule"/>
</dbReference>
<accession>A0A1H1KIC6</accession>
<organism evidence="8 9">
    <name type="scientific">Paraburkholderia tuberum</name>
    <dbReference type="NCBI Taxonomy" id="157910"/>
    <lineage>
        <taxon>Bacteria</taxon>
        <taxon>Pseudomonadati</taxon>
        <taxon>Pseudomonadota</taxon>
        <taxon>Betaproteobacteria</taxon>
        <taxon>Burkholderiales</taxon>
        <taxon>Burkholderiaceae</taxon>
        <taxon>Paraburkholderia</taxon>
    </lineage>
</organism>
<evidence type="ECO:0000256" key="1">
    <source>
        <dbReference type="ARBA" id="ARBA00002190"/>
    </source>
</evidence>
<keyword evidence="5 6" id="KW-0233">DNA recombination</keyword>
<evidence type="ECO:0000256" key="5">
    <source>
        <dbReference type="ARBA" id="ARBA00023172"/>
    </source>
</evidence>
<keyword evidence="3 6" id="KW-0815">Transposition</keyword>
<keyword evidence="6" id="KW-0814">Transposable element</keyword>
<gene>
    <name evidence="8" type="ORF">SAMN05445850_7975</name>
</gene>
<evidence type="ECO:0000256" key="2">
    <source>
        <dbReference type="ARBA" id="ARBA00010961"/>
    </source>
</evidence>
<evidence type="ECO:0000313" key="8">
    <source>
        <dbReference type="EMBL" id="SDR61807.1"/>
    </source>
</evidence>
<evidence type="ECO:0000256" key="6">
    <source>
        <dbReference type="RuleBase" id="RU365089"/>
    </source>
</evidence>
<evidence type="ECO:0000256" key="3">
    <source>
        <dbReference type="ARBA" id="ARBA00022578"/>
    </source>
</evidence>
<evidence type="ECO:0000313" key="9">
    <source>
        <dbReference type="Proteomes" id="UP000199365"/>
    </source>
</evidence>
<sequence>MTDTTVIKKSNNLKAPKLFPDELIDQLLAQVQNKDAESILGESGLAGQLKKSLAERMLAAELTHHLETEGGQGKSGNHRNGTSSKTVITPNGELHLDIARDRQATFEPQLIGKYQRRLPGFDDHVISMYARGMSVREIQGHLLELYGLQVSPDLISTVTDEVLAEVEQWQQRPLEAMYPIVYFDALRLKIRDEGTVRNKAVYLARNRTRHYAMRGPRMRANSTDCWLPAPNTNPPCRRKLPRLPPGANVSFAPEWFSYRRSHRSLSRRGAQL</sequence>
<name>A0A1H1KIC6_9BURK</name>
<reference evidence="9" key="1">
    <citation type="submission" date="2016-10" db="EMBL/GenBank/DDBJ databases">
        <authorList>
            <person name="Varghese N."/>
            <person name="Submissions S."/>
        </authorList>
    </citation>
    <scope>NUCLEOTIDE SEQUENCE [LARGE SCALE GENOMIC DNA]</scope>
    <source>
        <strain evidence="9">DUS833</strain>
    </source>
</reference>
<comment type="similarity">
    <text evidence="2 6">Belongs to the transposase mutator family.</text>
</comment>
<dbReference type="Pfam" id="PF00872">
    <property type="entry name" value="Transposase_mut"/>
    <property type="match status" value="1"/>
</dbReference>
<dbReference type="STRING" id="157910.SAMN05445850_7975"/>
<dbReference type="AlphaFoldDB" id="A0A1H1KIC6"/>
<feature type="compositionally biased region" description="Polar residues" evidence="7">
    <location>
        <begin position="78"/>
        <end position="88"/>
    </location>
</feature>
<keyword evidence="9" id="KW-1185">Reference proteome</keyword>
<keyword evidence="4 6" id="KW-0238">DNA-binding</keyword>
<evidence type="ECO:0000256" key="7">
    <source>
        <dbReference type="SAM" id="MobiDB-lite"/>
    </source>
</evidence>
<dbReference type="GO" id="GO:0004803">
    <property type="term" value="F:transposase activity"/>
    <property type="evidence" value="ECO:0007669"/>
    <property type="project" value="UniProtKB-UniRule"/>
</dbReference>
<evidence type="ECO:0000256" key="4">
    <source>
        <dbReference type="ARBA" id="ARBA00023125"/>
    </source>
</evidence>
<dbReference type="EMBL" id="FNKX01000004">
    <property type="protein sequence ID" value="SDR61807.1"/>
    <property type="molecule type" value="Genomic_DNA"/>
</dbReference>
<protein>
    <recommendedName>
        <fullName evidence="6">Mutator family transposase</fullName>
    </recommendedName>
</protein>
<feature type="region of interest" description="Disordered" evidence="7">
    <location>
        <begin position="66"/>
        <end position="88"/>
    </location>
</feature>
<dbReference type="Proteomes" id="UP000199365">
    <property type="component" value="Unassembled WGS sequence"/>
</dbReference>
<dbReference type="PANTHER" id="PTHR33217">
    <property type="entry name" value="TRANSPOSASE FOR INSERTION SEQUENCE ELEMENT IS1081"/>
    <property type="match status" value="1"/>
</dbReference>
<proteinExistence type="inferred from homology"/>